<protein>
    <recommendedName>
        <fullName evidence="1">glutathione transferase</fullName>
        <ecNumber evidence="1">2.5.1.18</ecNumber>
    </recommendedName>
</protein>
<dbReference type="SUPFAM" id="SSF47616">
    <property type="entry name" value="GST C-terminal domain-like"/>
    <property type="match status" value="1"/>
</dbReference>
<keyword evidence="2" id="KW-0216">Detoxification</keyword>
<evidence type="ECO:0000313" key="8">
    <source>
        <dbReference type="Proteomes" id="UP001187192"/>
    </source>
</evidence>
<dbReference type="EC" id="2.5.1.18" evidence="1"/>
<dbReference type="PANTHER" id="PTHR44328">
    <property type="entry name" value="GLUTATHIONE S-TRANSFERASE L1"/>
    <property type="match status" value="1"/>
</dbReference>
<dbReference type="EMBL" id="BTGU01000009">
    <property type="protein sequence ID" value="GMN39056.1"/>
    <property type="molecule type" value="Genomic_DNA"/>
</dbReference>
<keyword evidence="8" id="KW-1185">Reference proteome</keyword>
<dbReference type="Pfam" id="PF13417">
    <property type="entry name" value="GST_N_3"/>
    <property type="match status" value="1"/>
</dbReference>
<dbReference type="GO" id="GO:0009636">
    <property type="term" value="P:response to toxic substance"/>
    <property type="evidence" value="ECO:0007669"/>
    <property type="project" value="UniProtKB-KW"/>
</dbReference>
<comment type="catalytic activity">
    <reaction evidence="3">
        <text>RX + glutathione = an S-substituted glutathione + a halide anion + H(+)</text>
        <dbReference type="Rhea" id="RHEA:16437"/>
        <dbReference type="ChEBI" id="CHEBI:15378"/>
        <dbReference type="ChEBI" id="CHEBI:16042"/>
        <dbReference type="ChEBI" id="CHEBI:17792"/>
        <dbReference type="ChEBI" id="CHEBI:57925"/>
        <dbReference type="ChEBI" id="CHEBI:90779"/>
        <dbReference type="EC" id="2.5.1.18"/>
    </reaction>
</comment>
<comment type="similarity">
    <text evidence="4">Belongs to the GST superfamily. Lambda family.</text>
</comment>
<feature type="domain" description="GST N-terminal" evidence="6">
    <location>
        <begin position="147"/>
        <end position="228"/>
    </location>
</feature>
<dbReference type="SFLD" id="SFLDG00358">
    <property type="entry name" value="Main_(cytGST)"/>
    <property type="match status" value="1"/>
</dbReference>
<accession>A0AA88D1L5</accession>
<evidence type="ECO:0000259" key="6">
    <source>
        <dbReference type="PROSITE" id="PS50404"/>
    </source>
</evidence>
<dbReference type="InterPro" id="IPR044629">
    <property type="entry name" value="GSTL1/2/3"/>
</dbReference>
<gene>
    <name evidence="7" type="ORF">TIFTF001_008289</name>
</gene>
<evidence type="ECO:0000256" key="2">
    <source>
        <dbReference type="ARBA" id="ARBA00022575"/>
    </source>
</evidence>
<name>A0AA88D1L5_FICCA</name>
<proteinExistence type="inferred from homology"/>
<dbReference type="CDD" id="cd03203">
    <property type="entry name" value="GST_C_Lambda"/>
    <property type="match status" value="1"/>
</dbReference>
<dbReference type="GO" id="GO:0004364">
    <property type="term" value="F:glutathione transferase activity"/>
    <property type="evidence" value="ECO:0007669"/>
    <property type="project" value="UniProtKB-EC"/>
</dbReference>
<dbReference type="InterPro" id="IPR036249">
    <property type="entry name" value="Thioredoxin-like_sf"/>
</dbReference>
<feature type="compositionally biased region" description="Basic and acidic residues" evidence="5">
    <location>
        <begin position="56"/>
        <end position="69"/>
    </location>
</feature>
<dbReference type="SUPFAM" id="SSF52833">
    <property type="entry name" value="Thioredoxin-like"/>
    <property type="match status" value="1"/>
</dbReference>
<dbReference type="FunFam" id="1.20.1050.10:FF:000041">
    <property type="entry name" value="Lambda class glutathione S-transferase"/>
    <property type="match status" value="1"/>
</dbReference>
<dbReference type="Pfam" id="PF13410">
    <property type="entry name" value="GST_C_2"/>
    <property type="match status" value="1"/>
</dbReference>
<dbReference type="FunFam" id="3.40.30.10:FF:000091">
    <property type="entry name" value="Glutathione S-transferase L2, chloroplastic"/>
    <property type="match status" value="1"/>
</dbReference>
<evidence type="ECO:0000313" key="7">
    <source>
        <dbReference type="EMBL" id="GMN39056.1"/>
    </source>
</evidence>
<dbReference type="PROSITE" id="PS50404">
    <property type="entry name" value="GST_NTER"/>
    <property type="match status" value="1"/>
</dbReference>
<dbReference type="Gene3D" id="1.20.1050.10">
    <property type="match status" value="1"/>
</dbReference>
<dbReference type="InterPro" id="IPR004045">
    <property type="entry name" value="Glutathione_S-Trfase_N"/>
</dbReference>
<feature type="compositionally biased region" description="Low complexity" evidence="5">
    <location>
        <begin position="82"/>
        <end position="97"/>
    </location>
</feature>
<dbReference type="Gene3D" id="3.40.30.10">
    <property type="entry name" value="Glutaredoxin"/>
    <property type="match status" value="1"/>
</dbReference>
<evidence type="ECO:0000256" key="4">
    <source>
        <dbReference type="ARBA" id="ARBA00060732"/>
    </source>
</evidence>
<evidence type="ECO:0000256" key="3">
    <source>
        <dbReference type="ARBA" id="ARBA00047960"/>
    </source>
</evidence>
<dbReference type="SFLD" id="SFLDS00019">
    <property type="entry name" value="Glutathione_Transferase_(cytos"/>
    <property type="match status" value="1"/>
</dbReference>
<dbReference type="InterPro" id="IPR036282">
    <property type="entry name" value="Glutathione-S-Trfase_C_sf"/>
</dbReference>
<evidence type="ECO:0000256" key="5">
    <source>
        <dbReference type="SAM" id="MobiDB-lite"/>
    </source>
</evidence>
<organism evidence="7 8">
    <name type="scientific">Ficus carica</name>
    <name type="common">Common fig</name>
    <dbReference type="NCBI Taxonomy" id="3494"/>
    <lineage>
        <taxon>Eukaryota</taxon>
        <taxon>Viridiplantae</taxon>
        <taxon>Streptophyta</taxon>
        <taxon>Embryophyta</taxon>
        <taxon>Tracheophyta</taxon>
        <taxon>Spermatophyta</taxon>
        <taxon>Magnoliopsida</taxon>
        <taxon>eudicotyledons</taxon>
        <taxon>Gunneridae</taxon>
        <taxon>Pentapetalae</taxon>
        <taxon>rosids</taxon>
        <taxon>fabids</taxon>
        <taxon>Rosales</taxon>
        <taxon>Moraceae</taxon>
        <taxon>Ficeae</taxon>
        <taxon>Ficus</taxon>
    </lineage>
</organism>
<dbReference type="AlphaFoldDB" id="A0AA88D1L5"/>
<dbReference type="Proteomes" id="UP001187192">
    <property type="component" value="Unassembled WGS sequence"/>
</dbReference>
<dbReference type="InterPro" id="IPR040079">
    <property type="entry name" value="Glutathione_S-Trfase"/>
</dbReference>
<feature type="region of interest" description="Disordered" evidence="5">
    <location>
        <begin position="21"/>
        <end position="99"/>
    </location>
</feature>
<comment type="caution">
    <text evidence="7">The sequence shown here is derived from an EMBL/GenBank/DDBJ whole genome shotgun (WGS) entry which is preliminary data.</text>
</comment>
<sequence>MEFGDDLAQMPRLVQVMAEQAQIPEEDVTKARDPDSRVHDLKEVVPKACDPNSSNHDMEEIATKSRNPDSSRSGFSDGRLATQSPPTTTISSQTSLSCRSGLRDAPPLMWISVAGRGEREKHGRNVQEYVLPPALDSTSDQPPLFDGSTRLYISYSCPFAQRTWITRNYKGLEDKIKLVPINLQNRPAWYKEKVYPPNKVPSLEHNGKVIGESLDLIKYVDSNFEGPSLFPDDPNKKKFGEELLLYVDTFTGAIYKSFKLDPVKEAGTQFDYLENSLKKFDDGPFFLGQFSLVDIAFIPFIERFQPFFADVWKYDITAGRPKLAAWLEELNKINAYKITKTDAKEVVEFYKKRFVEQH</sequence>
<evidence type="ECO:0000256" key="1">
    <source>
        <dbReference type="ARBA" id="ARBA00012452"/>
    </source>
</evidence>
<reference evidence="7" key="1">
    <citation type="submission" date="2023-07" db="EMBL/GenBank/DDBJ databases">
        <title>draft genome sequence of fig (Ficus carica).</title>
        <authorList>
            <person name="Takahashi T."/>
            <person name="Nishimura K."/>
        </authorList>
    </citation>
    <scope>NUCLEOTIDE SEQUENCE</scope>
</reference>
<dbReference type="PANTHER" id="PTHR44328:SF6">
    <property type="entry name" value="GLUTATHIONE S-TRANSFERASE L1-RELATED"/>
    <property type="match status" value="1"/>
</dbReference>
<feature type="compositionally biased region" description="Basic and acidic residues" evidence="5">
    <location>
        <begin position="27"/>
        <end position="45"/>
    </location>
</feature>